<name>A0A8C5Z8E7_MARMA</name>
<dbReference type="Gene3D" id="3.40.50.2000">
    <property type="entry name" value="Glycogen Phosphorylase B"/>
    <property type="match status" value="1"/>
</dbReference>
<evidence type="ECO:0000313" key="7">
    <source>
        <dbReference type="Proteomes" id="UP000694407"/>
    </source>
</evidence>
<reference evidence="6" key="2">
    <citation type="submission" date="2025-09" db="UniProtKB">
        <authorList>
            <consortium name="Ensembl"/>
        </authorList>
    </citation>
    <scope>IDENTIFICATION</scope>
</reference>
<keyword evidence="7" id="KW-1185">Reference proteome</keyword>
<proteinExistence type="inferred from homology"/>
<keyword evidence="5" id="KW-0808">Transferase</keyword>
<dbReference type="PANTHER" id="PTHR12867:SF7">
    <property type="entry name" value="BIFUNCTIONAL UDP-N-ACETYLGLUCOSAMINE TRANSFERASE AND DEUBIQUITINASE ALG13-RELATED"/>
    <property type="match status" value="1"/>
</dbReference>
<dbReference type="PANTHER" id="PTHR12867">
    <property type="entry name" value="GLYCOSYL TRANSFERASE-RELATED"/>
    <property type="match status" value="1"/>
</dbReference>
<protein>
    <recommendedName>
        <fullName evidence="3">UDP-N-acetylglucosamine transferase subunit ALG13</fullName>
        <ecNumber evidence="2">2.4.1.141</ecNumber>
    </recommendedName>
</protein>
<evidence type="ECO:0000256" key="1">
    <source>
        <dbReference type="ARBA" id="ARBA00006962"/>
    </source>
</evidence>
<accession>A0A8C5Z8E7</accession>
<dbReference type="Ensembl" id="ENSMMMT00000011739.1">
    <property type="protein sequence ID" value="ENSMMMP00000010293.1"/>
    <property type="gene ID" value="ENSMMMG00000009163.1"/>
</dbReference>
<evidence type="ECO:0000256" key="4">
    <source>
        <dbReference type="ARBA" id="ARBA00022676"/>
    </source>
</evidence>
<keyword evidence="4" id="KW-0328">Glycosyltransferase</keyword>
<dbReference type="GO" id="GO:0004577">
    <property type="term" value="F:N-acetylglucosaminyldiphosphodolichol N-acetylglucosaminyltransferase activity"/>
    <property type="evidence" value="ECO:0007669"/>
    <property type="project" value="UniProtKB-EC"/>
</dbReference>
<dbReference type="InterPro" id="IPR039042">
    <property type="entry name" value="Alg13-like"/>
</dbReference>
<evidence type="ECO:0000256" key="2">
    <source>
        <dbReference type="ARBA" id="ARBA00012614"/>
    </source>
</evidence>
<dbReference type="EC" id="2.4.1.141" evidence="2"/>
<evidence type="ECO:0000313" key="6">
    <source>
        <dbReference type="Ensembl" id="ENSMMMP00000010293.1"/>
    </source>
</evidence>
<dbReference type="AlphaFoldDB" id="A0A8C5Z8E7"/>
<evidence type="ECO:0000256" key="3">
    <source>
        <dbReference type="ARBA" id="ARBA00017468"/>
    </source>
</evidence>
<dbReference type="Proteomes" id="UP000694407">
    <property type="component" value="Unplaced"/>
</dbReference>
<dbReference type="GO" id="GO:0006488">
    <property type="term" value="P:dolichol-linked oligosaccharide biosynthetic process"/>
    <property type="evidence" value="ECO:0007669"/>
    <property type="project" value="InterPro"/>
</dbReference>
<reference evidence="6" key="1">
    <citation type="submission" date="2025-08" db="UniProtKB">
        <authorList>
            <consortium name="Ensembl"/>
        </authorList>
    </citation>
    <scope>IDENTIFICATION</scope>
</reference>
<comment type="similarity">
    <text evidence="1">Belongs to the glycosyltransferase 28 family.</text>
</comment>
<evidence type="ECO:0000256" key="5">
    <source>
        <dbReference type="ARBA" id="ARBA00022679"/>
    </source>
</evidence>
<organism evidence="6 7">
    <name type="scientific">Marmota marmota marmota</name>
    <name type="common">Alpine marmot</name>
    <dbReference type="NCBI Taxonomy" id="9994"/>
    <lineage>
        <taxon>Eukaryota</taxon>
        <taxon>Metazoa</taxon>
        <taxon>Chordata</taxon>
        <taxon>Craniata</taxon>
        <taxon>Vertebrata</taxon>
        <taxon>Euteleostomi</taxon>
        <taxon>Mammalia</taxon>
        <taxon>Eutheria</taxon>
        <taxon>Euarchontoglires</taxon>
        <taxon>Glires</taxon>
        <taxon>Rodentia</taxon>
        <taxon>Sciuromorpha</taxon>
        <taxon>Sciuridae</taxon>
        <taxon>Xerinae</taxon>
        <taxon>Marmotini</taxon>
        <taxon>Marmota</taxon>
    </lineage>
</organism>
<sequence length="129" mass="14489">TILQTVTDHPVEVIKTHSLPSWWEAIGNKHEQIYIYLGILVPEPFSTELCMLKVYRCKDSLKGDFQGSALIISHADAKRCLEVVEKGKLPVVILNEEPACNHLKLAKQLHKVEPAGLSRVPAVRSHWST</sequence>